<accession>A0A938X032</accession>
<dbReference type="Pfam" id="PF13635">
    <property type="entry name" value="DUF4143"/>
    <property type="match status" value="1"/>
</dbReference>
<dbReference type="PANTHER" id="PTHR33295">
    <property type="entry name" value="ATPASE"/>
    <property type="match status" value="1"/>
</dbReference>
<comment type="caution">
    <text evidence="3">The sequence shown here is derived from an EMBL/GenBank/DDBJ whole genome shotgun (WGS) entry which is preliminary data.</text>
</comment>
<organism evidence="3 4">
    <name type="scientific">Mordavella massiliensis</name>
    <dbReference type="NCBI Taxonomy" id="1871024"/>
    <lineage>
        <taxon>Bacteria</taxon>
        <taxon>Bacillati</taxon>
        <taxon>Bacillota</taxon>
        <taxon>Clostridia</taxon>
        <taxon>Eubacteriales</taxon>
        <taxon>Clostridiaceae</taxon>
        <taxon>Mordavella</taxon>
    </lineage>
</organism>
<protein>
    <submittedName>
        <fullName evidence="3">ATP-binding protein</fullName>
    </submittedName>
</protein>
<evidence type="ECO:0000259" key="1">
    <source>
        <dbReference type="Pfam" id="PF13173"/>
    </source>
</evidence>
<keyword evidence="3" id="KW-0547">Nucleotide-binding</keyword>
<evidence type="ECO:0000313" key="3">
    <source>
        <dbReference type="EMBL" id="MBM6825737.1"/>
    </source>
</evidence>
<keyword evidence="3" id="KW-0067">ATP-binding</keyword>
<feature type="domain" description="DUF4143" evidence="2">
    <location>
        <begin position="199"/>
        <end position="344"/>
    </location>
</feature>
<keyword evidence="4" id="KW-1185">Reference proteome</keyword>
<reference evidence="3" key="1">
    <citation type="submission" date="2020-08" db="EMBL/GenBank/DDBJ databases">
        <authorList>
            <person name="Cejkova D."/>
            <person name="Kubasova T."/>
            <person name="Jahodarova E."/>
            <person name="Rychlik I."/>
        </authorList>
    </citation>
    <scope>NUCLEOTIDE SEQUENCE</scope>
    <source>
        <strain evidence="3">An420c</strain>
    </source>
</reference>
<feature type="domain" description="AAA" evidence="1">
    <location>
        <begin position="20"/>
        <end position="150"/>
    </location>
</feature>
<dbReference type="GO" id="GO:0005524">
    <property type="term" value="F:ATP binding"/>
    <property type="evidence" value="ECO:0007669"/>
    <property type="project" value="UniProtKB-KW"/>
</dbReference>
<gene>
    <name evidence="3" type="ORF">H6A13_01280</name>
</gene>
<dbReference type="AlphaFoldDB" id="A0A938X032"/>
<dbReference type="PANTHER" id="PTHR33295:SF20">
    <property type="entry name" value="ATPASE"/>
    <property type="match status" value="1"/>
</dbReference>
<evidence type="ECO:0000313" key="4">
    <source>
        <dbReference type="Proteomes" id="UP000713880"/>
    </source>
</evidence>
<dbReference type="SUPFAM" id="SSF52540">
    <property type="entry name" value="P-loop containing nucleoside triphosphate hydrolases"/>
    <property type="match status" value="1"/>
</dbReference>
<dbReference type="Proteomes" id="UP000713880">
    <property type="component" value="Unassembled WGS sequence"/>
</dbReference>
<dbReference type="InterPro" id="IPR027417">
    <property type="entry name" value="P-loop_NTPase"/>
</dbReference>
<proteinExistence type="predicted"/>
<dbReference type="EMBL" id="JACJLV010000003">
    <property type="protein sequence ID" value="MBM6825737.1"/>
    <property type="molecule type" value="Genomic_DNA"/>
</dbReference>
<sequence>MVLQRKEYLDKLIAFKDKQLIKVVTGIRRCGKSTLLEIYQNWLLEQGTEEEQIISINFEDIDFEELTDYRKLYAYLKERLVPEKMTYIFLDEIQHVEDFPKVVDSLYIKKNVDIYITGSNAYMLSSEIATLISGRYVQIEMLPLSFKEYMESTGSMTDRGVKYTEYLENSSFPYTLELKGQPDEIRDYLEGLYNTIVVKDIVSRKRITDTMMLKSVLRFVFDNIGNPLSSKKIADTMTSDGRKIDTKTVEKYLEALTESYIIYQAKRYNIKGKQYLKTLEKYYVVDIGLRYMLLGSRQMDAGHILENVVYLELLRRGYDVYVGKIDSFEVDFVAQNSKGIRYYQVALSVRDEKTLERELRPLMVIRDHYPKMILTLDDDPEVQYDGIRRINARDWLLGLTDNSL</sequence>
<dbReference type="InterPro" id="IPR041682">
    <property type="entry name" value="AAA_14"/>
</dbReference>
<dbReference type="InterPro" id="IPR025420">
    <property type="entry name" value="DUF4143"/>
</dbReference>
<evidence type="ECO:0000259" key="2">
    <source>
        <dbReference type="Pfam" id="PF13635"/>
    </source>
</evidence>
<name>A0A938X032_9CLOT</name>
<reference evidence="3" key="2">
    <citation type="journal article" date="2021" name="Sci. Rep.">
        <title>The distribution of antibiotic resistance genes in chicken gut microbiota commensals.</title>
        <authorList>
            <person name="Juricova H."/>
            <person name="Matiasovicova J."/>
            <person name="Kubasova T."/>
            <person name="Cejkova D."/>
            <person name="Rychlik I."/>
        </authorList>
    </citation>
    <scope>NUCLEOTIDE SEQUENCE</scope>
    <source>
        <strain evidence="3">An420c</strain>
    </source>
</reference>
<dbReference type="Pfam" id="PF13173">
    <property type="entry name" value="AAA_14"/>
    <property type="match status" value="1"/>
</dbReference>